<keyword evidence="3" id="KW-0804">Transcription</keyword>
<dbReference type="SMART" id="SM00906">
    <property type="entry name" value="Fungal_trans"/>
    <property type="match status" value="1"/>
</dbReference>
<dbReference type="CDD" id="cd12148">
    <property type="entry name" value="fungal_TF_MHR"/>
    <property type="match status" value="1"/>
</dbReference>
<keyword evidence="7" id="KW-1185">Reference proteome</keyword>
<proteinExistence type="predicted"/>
<evidence type="ECO:0000256" key="1">
    <source>
        <dbReference type="ARBA" id="ARBA00004123"/>
    </source>
</evidence>
<keyword evidence="2" id="KW-0805">Transcription regulation</keyword>
<sequence>MERMFQSLERSVAEIARALYRSPGNPSPPSDHGLPGQRDAGHENFSYWDVEHDMCSHSPVNGLLFQPSPFALDPSLPLDSLHPPSAMIPFMWQTYLETVDPVLKIFHAPTVQKQIMSRSRGRRVHDSSVQCLMLAVYYSTVVTMSAAACLAEFEEERPALLKRHDEHGPDAGSLIGMATGIAMRIGLHRDGAALNLPPFQVEMRRRLWWQIYALDVRIAEDRKSDPCILDSSLDAKFPSNVNDAGLHPDMGDPPKPNPGRTEMLFSLIRFEMSRFARQLIFSTDFCRKNFYPVLSPAQQDDAIEQFSERIEEQYLMYCDTTVPFDFVTAASSRLALKKLKNEVCRPGVDQSWNLPIRIQPDYMKSSVEILQRSYELRHHQKGKIWLWFFQPSVEWDALAYLLLGLCMPPPRDGVDSAWEVANATYHDWKNDAHMRRDSRWGRIEFLHSRAEAMQDKLPIPQTASPDYRSSRTSADYIAISVPSKHTGSLALAPGSTGIGLGQCPSPNVGSRHDSIETERSNDTWTPANMAATVATDLHDQASEMTTGAPDMPSTGTACEWSAQLLRQYFDVVDHKPPEYGLPG</sequence>
<dbReference type="GO" id="GO:0008270">
    <property type="term" value="F:zinc ion binding"/>
    <property type="evidence" value="ECO:0007669"/>
    <property type="project" value="InterPro"/>
</dbReference>
<evidence type="ECO:0000256" key="4">
    <source>
        <dbReference type="ARBA" id="ARBA00023242"/>
    </source>
</evidence>
<dbReference type="InterPro" id="IPR007219">
    <property type="entry name" value="XnlR_reg_dom"/>
</dbReference>
<dbReference type="PANTHER" id="PTHR31001:SF91">
    <property type="entry name" value="ZN(II)2CYS6 TRANSCRIPTION FACTOR (EUROFUNG)"/>
    <property type="match status" value="1"/>
</dbReference>
<dbReference type="GO" id="GO:0005634">
    <property type="term" value="C:nucleus"/>
    <property type="evidence" value="ECO:0007669"/>
    <property type="project" value="UniProtKB-SubCell"/>
</dbReference>
<feature type="domain" description="Xylanolytic transcriptional activator regulatory" evidence="5">
    <location>
        <begin position="171"/>
        <end position="244"/>
    </location>
</feature>
<evidence type="ECO:0000256" key="2">
    <source>
        <dbReference type="ARBA" id="ARBA00023015"/>
    </source>
</evidence>
<accession>A0A507R2X6</accession>
<dbReference type="STRING" id="5098.A0A507R2X6"/>
<evidence type="ECO:0000256" key="3">
    <source>
        <dbReference type="ARBA" id="ARBA00023163"/>
    </source>
</evidence>
<keyword evidence="4" id="KW-0539">Nucleus</keyword>
<dbReference type="GO" id="GO:0006351">
    <property type="term" value="P:DNA-templated transcription"/>
    <property type="evidence" value="ECO:0007669"/>
    <property type="project" value="InterPro"/>
</dbReference>
<reference evidence="6 7" key="1">
    <citation type="submission" date="2019-06" db="EMBL/GenBank/DDBJ databases">
        <title>Wine fermentation using esterase from Monascus purpureus.</title>
        <authorList>
            <person name="Geng C."/>
            <person name="Zhang Y."/>
        </authorList>
    </citation>
    <scope>NUCLEOTIDE SEQUENCE [LARGE SCALE GENOMIC DNA]</scope>
    <source>
        <strain evidence="6">HQ1</strain>
    </source>
</reference>
<comment type="caution">
    <text evidence="6">The sequence shown here is derived from an EMBL/GenBank/DDBJ whole genome shotgun (WGS) entry which is preliminary data.</text>
</comment>
<name>A0A507R2X6_MONPU</name>
<dbReference type="PANTHER" id="PTHR31001">
    <property type="entry name" value="UNCHARACTERIZED TRANSCRIPTIONAL REGULATORY PROTEIN"/>
    <property type="match status" value="1"/>
</dbReference>
<dbReference type="GO" id="GO:0003677">
    <property type="term" value="F:DNA binding"/>
    <property type="evidence" value="ECO:0007669"/>
    <property type="project" value="InterPro"/>
</dbReference>
<dbReference type="Proteomes" id="UP000319663">
    <property type="component" value="Unassembled WGS sequence"/>
</dbReference>
<organism evidence="6 7">
    <name type="scientific">Monascus purpureus</name>
    <name type="common">Red mold</name>
    <name type="synonym">Monascus anka</name>
    <dbReference type="NCBI Taxonomy" id="5098"/>
    <lineage>
        <taxon>Eukaryota</taxon>
        <taxon>Fungi</taxon>
        <taxon>Dikarya</taxon>
        <taxon>Ascomycota</taxon>
        <taxon>Pezizomycotina</taxon>
        <taxon>Eurotiomycetes</taxon>
        <taxon>Eurotiomycetidae</taxon>
        <taxon>Eurotiales</taxon>
        <taxon>Aspergillaceae</taxon>
        <taxon>Monascus</taxon>
    </lineage>
</organism>
<evidence type="ECO:0000313" key="7">
    <source>
        <dbReference type="Proteomes" id="UP000319663"/>
    </source>
</evidence>
<gene>
    <name evidence="6" type="ORF">MPDQ_002743</name>
</gene>
<comment type="subcellular location">
    <subcellularLocation>
        <location evidence="1">Nucleus</location>
    </subcellularLocation>
</comment>
<dbReference type="EMBL" id="VIFY01000019">
    <property type="protein sequence ID" value="TQB75450.1"/>
    <property type="molecule type" value="Genomic_DNA"/>
</dbReference>
<evidence type="ECO:0000259" key="5">
    <source>
        <dbReference type="SMART" id="SM00906"/>
    </source>
</evidence>
<protein>
    <recommendedName>
        <fullName evidence="5">Xylanolytic transcriptional activator regulatory domain-containing protein</fullName>
    </recommendedName>
</protein>
<dbReference type="AlphaFoldDB" id="A0A507R2X6"/>
<dbReference type="Pfam" id="PF04082">
    <property type="entry name" value="Fungal_trans"/>
    <property type="match status" value="1"/>
</dbReference>
<evidence type="ECO:0000313" key="6">
    <source>
        <dbReference type="EMBL" id="TQB75450.1"/>
    </source>
</evidence>
<dbReference type="InterPro" id="IPR050613">
    <property type="entry name" value="Sec_Metabolite_Reg"/>
</dbReference>